<proteinExistence type="predicted"/>
<name>A0A0D9W6S8_9ORYZ</name>
<reference evidence="3" key="2">
    <citation type="submission" date="2013-12" db="EMBL/GenBank/DDBJ databases">
        <authorList>
            <person name="Yu Y."/>
            <person name="Lee S."/>
            <person name="de Baynast K."/>
            <person name="Wissotski M."/>
            <person name="Liu L."/>
            <person name="Talag J."/>
            <person name="Goicoechea J."/>
            <person name="Angelova A."/>
            <person name="Jetty R."/>
            <person name="Kudrna D."/>
            <person name="Golser W."/>
            <person name="Rivera L."/>
            <person name="Zhang J."/>
            <person name="Wing R."/>
        </authorList>
    </citation>
    <scope>NUCLEOTIDE SEQUENCE</scope>
</reference>
<dbReference type="Proteomes" id="UP000032180">
    <property type="component" value="Chromosome 4"/>
</dbReference>
<feature type="compositionally biased region" description="Low complexity" evidence="1">
    <location>
        <begin position="76"/>
        <end position="94"/>
    </location>
</feature>
<feature type="compositionally biased region" description="Gly residues" evidence="1">
    <location>
        <begin position="123"/>
        <end position="132"/>
    </location>
</feature>
<keyword evidence="3" id="KW-1185">Reference proteome</keyword>
<dbReference type="EnsemblPlants" id="LPERR04G14200.1">
    <property type="protein sequence ID" value="LPERR04G14200.1"/>
    <property type="gene ID" value="LPERR04G14200"/>
</dbReference>
<evidence type="ECO:0000313" key="2">
    <source>
        <dbReference type="EnsemblPlants" id="LPERR04G14200.1"/>
    </source>
</evidence>
<feature type="compositionally biased region" description="Acidic residues" evidence="1">
    <location>
        <begin position="168"/>
        <end position="177"/>
    </location>
</feature>
<evidence type="ECO:0000256" key="1">
    <source>
        <dbReference type="SAM" id="MobiDB-lite"/>
    </source>
</evidence>
<accession>A0A0D9W6S8</accession>
<dbReference type="HOGENOM" id="CLU_1301294_0_0_1"/>
<organism evidence="2 3">
    <name type="scientific">Leersia perrieri</name>
    <dbReference type="NCBI Taxonomy" id="77586"/>
    <lineage>
        <taxon>Eukaryota</taxon>
        <taxon>Viridiplantae</taxon>
        <taxon>Streptophyta</taxon>
        <taxon>Embryophyta</taxon>
        <taxon>Tracheophyta</taxon>
        <taxon>Spermatophyta</taxon>
        <taxon>Magnoliopsida</taxon>
        <taxon>Liliopsida</taxon>
        <taxon>Poales</taxon>
        <taxon>Poaceae</taxon>
        <taxon>BOP clade</taxon>
        <taxon>Oryzoideae</taxon>
        <taxon>Oryzeae</taxon>
        <taxon>Oryzinae</taxon>
        <taxon>Leersia</taxon>
    </lineage>
</organism>
<sequence length="212" mass="22555">MYNASLHPVSVMANMQKYTPLARSPRERTDSSSEDDETGSTPLYTPVSAGNSRAKSSFACEHEFFAGAAAEDEPVAADSVAAAVASPPAAAGSAPDRREPPRATPPAAASCRGISNLRCCGGQEGGAGGGRGGDLREVGKRRRLWPAGTEEEAPRRRWRRRRRATPGLEEELAEEGLEQGREPAAGRGRTGELHIFARFIQSYLNVTAAAHI</sequence>
<feature type="region of interest" description="Disordered" evidence="1">
    <location>
        <begin position="73"/>
        <end position="110"/>
    </location>
</feature>
<feature type="region of interest" description="Disordered" evidence="1">
    <location>
        <begin position="17"/>
        <end position="52"/>
    </location>
</feature>
<protein>
    <submittedName>
        <fullName evidence="2">Uncharacterized protein</fullName>
    </submittedName>
</protein>
<dbReference type="AlphaFoldDB" id="A0A0D9W6S8"/>
<evidence type="ECO:0000313" key="3">
    <source>
        <dbReference type="Proteomes" id="UP000032180"/>
    </source>
</evidence>
<reference evidence="2 3" key="1">
    <citation type="submission" date="2012-08" db="EMBL/GenBank/DDBJ databases">
        <title>Oryza genome evolution.</title>
        <authorList>
            <person name="Wing R.A."/>
        </authorList>
    </citation>
    <scope>NUCLEOTIDE SEQUENCE</scope>
</reference>
<dbReference type="Gramene" id="LPERR04G14200.1">
    <property type="protein sequence ID" value="LPERR04G14200.1"/>
    <property type="gene ID" value="LPERR04G14200"/>
</dbReference>
<reference evidence="2" key="3">
    <citation type="submission" date="2015-04" db="UniProtKB">
        <authorList>
            <consortium name="EnsemblPlants"/>
        </authorList>
    </citation>
    <scope>IDENTIFICATION</scope>
</reference>
<feature type="region of interest" description="Disordered" evidence="1">
    <location>
        <begin position="123"/>
        <end position="187"/>
    </location>
</feature>